<dbReference type="EMBL" id="CP110429">
    <property type="protein sequence ID" value="WAQ88090.1"/>
    <property type="molecule type" value="Genomic_DNA"/>
</dbReference>
<dbReference type="RefSeq" id="XP_053023645.1">
    <property type="nucleotide sequence ID" value="XM_053172401.1"/>
</dbReference>
<evidence type="ECO:0000256" key="1">
    <source>
        <dbReference type="SAM" id="MobiDB-lite"/>
    </source>
</evidence>
<dbReference type="GeneID" id="77813296"/>
<evidence type="ECO:0000313" key="2">
    <source>
        <dbReference type="EMBL" id="WAQ88090.1"/>
    </source>
</evidence>
<feature type="compositionally biased region" description="Polar residues" evidence="1">
    <location>
        <begin position="66"/>
        <end position="82"/>
    </location>
</feature>
<feature type="compositionally biased region" description="Pro residues" evidence="1">
    <location>
        <begin position="8"/>
        <end position="23"/>
    </location>
</feature>
<proteinExistence type="predicted"/>
<dbReference type="Proteomes" id="UP001164743">
    <property type="component" value="Chromosome 9A"/>
</dbReference>
<organism evidence="2 3">
    <name type="scientific">Puccinia triticina</name>
    <dbReference type="NCBI Taxonomy" id="208348"/>
    <lineage>
        <taxon>Eukaryota</taxon>
        <taxon>Fungi</taxon>
        <taxon>Dikarya</taxon>
        <taxon>Basidiomycota</taxon>
        <taxon>Pucciniomycotina</taxon>
        <taxon>Pucciniomycetes</taxon>
        <taxon>Pucciniales</taxon>
        <taxon>Pucciniaceae</taxon>
        <taxon>Puccinia</taxon>
    </lineage>
</organism>
<feature type="region of interest" description="Disordered" evidence="1">
    <location>
        <begin position="1"/>
        <end position="95"/>
    </location>
</feature>
<evidence type="ECO:0000313" key="3">
    <source>
        <dbReference type="Proteomes" id="UP001164743"/>
    </source>
</evidence>
<protein>
    <submittedName>
        <fullName evidence="2">Uncharacterized protein</fullName>
    </submittedName>
</protein>
<name>A0ABY7CSW5_9BASI</name>
<sequence>MSLATPAPRHPQPSAPPSPPPPVFALTSAFFESPFSPQPPAPAGRSSLRADQLDTLLGDAPRWPASTPSTPAAQQAQWTPLSTRAAPVGRHPPHQEDRLDRLLCWELLSLETRFQPRHACPLRPCLKIHTRSLPLADDRPSSARVRFDDATVEQLLTWSRESYDRKGPLPITKLNLRELIELKLIKEDTSSETH</sequence>
<reference evidence="2" key="1">
    <citation type="submission" date="2022-10" db="EMBL/GenBank/DDBJ databases">
        <title>Puccinia triticina Genome sequencing and assembly.</title>
        <authorList>
            <person name="Li C."/>
        </authorList>
    </citation>
    <scope>NUCLEOTIDE SEQUENCE</scope>
    <source>
        <strain evidence="2">Pt15</strain>
    </source>
</reference>
<keyword evidence="3" id="KW-1185">Reference proteome</keyword>
<accession>A0ABY7CSW5</accession>
<gene>
    <name evidence="2" type="ORF">PtA15_9A215</name>
</gene>